<keyword evidence="1" id="KW-0472">Membrane</keyword>
<name>A0A0A9E227_ARUDO</name>
<reference evidence="2" key="1">
    <citation type="submission" date="2014-09" db="EMBL/GenBank/DDBJ databases">
        <authorList>
            <person name="Magalhaes I.L.F."/>
            <person name="Oliveira U."/>
            <person name="Santos F.R."/>
            <person name="Vidigal T.H.D.A."/>
            <person name="Brescovit A.D."/>
            <person name="Santos A.J."/>
        </authorList>
    </citation>
    <scope>NUCLEOTIDE SEQUENCE</scope>
    <source>
        <tissue evidence="2">Shoot tissue taken approximately 20 cm above the soil surface</tissue>
    </source>
</reference>
<accession>A0A0A9E227</accession>
<keyword evidence="1" id="KW-1133">Transmembrane helix</keyword>
<sequence>MPRTLTIVAQIIMKPAQQKGKYKCLNNVYCRFHINCLLITTFFIMTHVQLLNPAQRDFPKTMKKDEFILHFTLPNHCNHPIMATEHDDLSCSLHFLLDCR</sequence>
<dbReference type="AlphaFoldDB" id="A0A0A9E227"/>
<protein>
    <submittedName>
        <fullName evidence="2">Uncharacterized protein</fullName>
    </submittedName>
</protein>
<organism evidence="2">
    <name type="scientific">Arundo donax</name>
    <name type="common">Giant reed</name>
    <name type="synonym">Donax arundinaceus</name>
    <dbReference type="NCBI Taxonomy" id="35708"/>
    <lineage>
        <taxon>Eukaryota</taxon>
        <taxon>Viridiplantae</taxon>
        <taxon>Streptophyta</taxon>
        <taxon>Embryophyta</taxon>
        <taxon>Tracheophyta</taxon>
        <taxon>Spermatophyta</taxon>
        <taxon>Magnoliopsida</taxon>
        <taxon>Liliopsida</taxon>
        <taxon>Poales</taxon>
        <taxon>Poaceae</taxon>
        <taxon>PACMAD clade</taxon>
        <taxon>Arundinoideae</taxon>
        <taxon>Arundineae</taxon>
        <taxon>Arundo</taxon>
    </lineage>
</organism>
<proteinExistence type="predicted"/>
<dbReference type="EMBL" id="GBRH01204842">
    <property type="protein sequence ID" value="JAD93053.1"/>
    <property type="molecule type" value="Transcribed_RNA"/>
</dbReference>
<feature type="transmembrane region" description="Helical" evidence="1">
    <location>
        <begin position="32"/>
        <end position="54"/>
    </location>
</feature>
<evidence type="ECO:0000256" key="1">
    <source>
        <dbReference type="SAM" id="Phobius"/>
    </source>
</evidence>
<keyword evidence="1" id="KW-0812">Transmembrane</keyword>
<evidence type="ECO:0000313" key="2">
    <source>
        <dbReference type="EMBL" id="JAD93053.1"/>
    </source>
</evidence>
<reference evidence="2" key="2">
    <citation type="journal article" date="2015" name="Data Brief">
        <title>Shoot transcriptome of the giant reed, Arundo donax.</title>
        <authorList>
            <person name="Barrero R.A."/>
            <person name="Guerrero F.D."/>
            <person name="Moolhuijzen P."/>
            <person name="Goolsby J.A."/>
            <person name="Tidwell J."/>
            <person name="Bellgard S.E."/>
            <person name="Bellgard M.I."/>
        </authorList>
    </citation>
    <scope>NUCLEOTIDE SEQUENCE</scope>
    <source>
        <tissue evidence="2">Shoot tissue taken approximately 20 cm above the soil surface</tissue>
    </source>
</reference>